<dbReference type="Proteomes" id="UP000224567">
    <property type="component" value="Unassembled WGS sequence"/>
</dbReference>
<dbReference type="Gene3D" id="3.40.395.10">
    <property type="entry name" value="Adenoviral Proteinase, Chain A"/>
    <property type="match status" value="1"/>
</dbReference>
<proteinExistence type="predicted"/>
<comment type="caution">
    <text evidence="1">The sequence shown here is derived from an EMBL/GenBank/DDBJ whole genome shotgun (WGS) entry which is preliminary data.</text>
</comment>
<protein>
    <submittedName>
        <fullName evidence="1">Uncharacterized protein</fullName>
    </submittedName>
</protein>
<reference evidence="1 2" key="1">
    <citation type="journal article" date="2017" name="Genome Biol.">
        <title>New reference genome sequences of hot pepper reveal the massive evolution of plant disease-resistance genes by retroduplication.</title>
        <authorList>
            <person name="Kim S."/>
            <person name="Park J."/>
            <person name="Yeom S.I."/>
            <person name="Kim Y.M."/>
            <person name="Seo E."/>
            <person name="Kim K.T."/>
            <person name="Kim M.S."/>
            <person name="Lee J.M."/>
            <person name="Cheong K."/>
            <person name="Shin H.S."/>
            <person name="Kim S.B."/>
            <person name="Han K."/>
            <person name="Lee J."/>
            <person name="Park M."/>
            <person name="Lee H.A."/>
            <person name="Lee H.Y."/>
            <person name="Lee Y."/>
            <person name="Oh S."/>
            <person name="Lee J.H."/>
            <person name="Choi E."/>
            <person name="Choi E."/>
            <person name="Lee S.E."/>
            <person name="Jeon J."/>
            <person name="Kim H."/>
            <person name="Choi G."/>
            <person name="Song H."/>
            <person name="Lee J."/>
            <person name="Lee S.C."/>
            <person name="Kwon J.K."/>
            <person name="Lee H.Y."/>
            <person name="Koo N."/>
            <person name="Hong Y."/>
            <person name="Kim R.W."/>
            <person name="Kang W.H."/>
            <person name="Huh J.H."/>
            <person name="Kang B.C."/>
            <person name="Yang T.J."/>
            <person name="Lee Y.H."/>
            <person name="Bennetzen J.L."/>
            <person name="Choi D."/>
        </authorList>
    </citation>
    <scope>NUCLEOTIDE SEQUENCE [LARGE SCALE GENOMIC DNA]</scope>
    <source>
        <strain evidence="2">cv. PBC81</strain>
    </source>
</reference>
<name>A0A2G2WCA4_CAPBA</name>
<reference evidence="2" key="2">
    <citation type="journal article" date="2017" name="J. Anim. Genet.">
        <title>Multiple reference genome sequences of hot pepper reveal the massive evolution of plant disease resistance genes by retroduplication.</title>
        <authorList>
            <person name="Kim S."/>
            <person name="Park J."/>
            <person name="Yeom S.-I."/>
            <person name="Kim Y.-M."/>
            <person name="Seo E."/>
            <person name="Kim K.-T."/>
            <person name="Kim M.-S."/>
            <person name="Lee J.M."/>
            <person name="Cheong K."/>
            <person name="Shin H.-S."/>
            <person name="Kim S.-B."/>
            <person name="Han K."/>
            <person name="Lee J."/>
            <person name="Park M."/>
            <person name="Lee H.-A."/>
            <person name="Lee H.-Y."/>
            <person name="Lee Y."/>
            <person name="Oh S."/>
            <person name="Lee J.H."/>
            <person name="Choi E."/>
            <person name="Choi E."/>
            <person name="Lee S.E."/>
            <person name="Jeon J."/>
            <person name="Kim H."/>
            <person name="Choi G."/>
            <person name="Song H."/>
            <person name="Lee J."/>
            <person name="Lee S.-C."/>
            <person name="Kwon J.-K."/>
            <person name="Lee H.-Y."/>
            <person name="Koo N."/>
            <person name="Hong Y."/>
            <person name="Kim R.W."/>
            <person name="Kang W.-H."/>
            <person name="Huh J.H."/>
            <person name="Kang B.-C."/>
            <person name="Yang T.-J."/>
            <person name="Lee Y.-H."/>
            <person name="Bennetzen J.L."/>
            <person name="Choi D."/>
        </authorList>
    </citation>
    <scope>NUCLEOTIDE SEQUENCE [LARGE SCALE GENOMIC DNA]</scope>
    <source>
        <strain evidence="2">cv. PBC81</strain>
    </source>
</reference>
<dbReference type="OrthoDB" id="1680482at2759"/>
<keyword evidence="2" id="KW-1185">Reference proteome</keyword>
<dbReference type="PANTHER" id="PTHR31470:SF46">
    <property type="entry name" value="ULP1 PROTEASE FAMILY, C-TERMINAL CATALYTIC DOMAIN CONTAINING PROTEIN"/>
    <property type="match status" value="1"/>
</dbReference>
<accession>A0A2G2WCA4</accession>
<organism evidence="1 2">
    <name type="scientific">Capsicum baccatum</name>
    <name type="common">Peruvian pepper</name>
    <dbReference type="NCBI Taxonomy" id="33114"/>
    <lineage>
        <taxon>Eukaryota</taxon>
        <taxon>Viridiplantae</taxon>
        <taxon>Streptophyta</taxon>
        <taxon>Embryophyta</taxon>
        <taxon>Tracheophyta</taxon>
        <taxon>Spermatophyta</taxon>
        <taxon>Magnoliopsida</taxon>
        <taxon>eudicotyledons</taxon>
        <taxon>Gunneridae</taxon>
        <taxon>Pentapetalae</taxon>
        <taxon>asterids</taxon>
        <taxon>lamiids</taxon>
        <taxon>Solanales</taxon>
        <taxon>Solanaceae</taxon>
        <taxon>Solanoideae</taxon>
        <taxon>Capsiceae</taxon>
        <taxon>Capsicum</taxon>
    </lineage>
</organism>
<dbReference type="AlphaFoldDB" id="A0A2G2WCA4"/>
<gene>
    <name evidence="1" type="ORF">CQW23_16765</name>
</gene>
<dbReference type="EMBL" id="MLFT02000007">
    <property type="protein sequence ID" value="PHT42740.1"/>
    <property type="molecule type" value="Genomic_DNA"/>
</dbReference>
<sequence>MFCMQIQEYKAKHDRVINAINVLTASVKEMTFKRGVIPSKSISYPYTPLEIKVLAVVSFKERHIRVYDSMSQRRRSGLLSEIQKLAKILATYLDISGFLGQNIRTDWLTIEAYQDKMGNPFDVQYVERISQQIIGTI</sequence>
<dbReference type="PANTHER" id="PTHR31470">
    <property type="entry name" value="CYSTEINE PROTEINASES SUPERFAMILY PROTEIN-RELATED-RELATED"/>
    <property type="match status" value="1"/>
</dbReference>
<evidence type="ECO:0000313" key="1">
    <source>
        <dbReference type="EMBL" id="PHT42740.1"/>
    </source>
</evidence>
<evidence type="ECO:0000313" key="2">
    <source>
        <dbReference type="Proteomes" id="UP000224567"/>
    </source>
</evidence>